<protein>
    <recommendedName>
        <fullName evidence="1">DUF7918 domain-containing protein</fullName>
    </recommendedName>
</protein>
<accession>A0A9W8X1T2</accession>
<dbReference type="Pfam" id="PF25534">
    <property type="entry name" value="DUF7918"/>
    <property type="match status" value="1"/>
</dbReference>
<organism evidence="2 3">
    <name type="scientific">Didymella glomerata</name>
    <dbReference type="NCBI Taxonomy" id="749621"/>
    <lineage>
        <taxon>Eukaryota</taxon>
        <taxon>Fungi</taxon>
        <taxon>Dikarya</taxon>
        <taxon>Ascomycota</taxon>
        <taxon>Pezizomycotina</taxon>
        <taxon>Dothideomycetes</taxon>
        <taxon>Pleosporomycetidae</taxon>
        <taxon>Pleosporales</taxon>
        <taxon>Pleosporineae</taxon>
        <taxon>Didymellaceae</taxon>
        <taxon>Didymella</taxon>
    </lineage>
</organism>
<dbReference type="InterPro" id="IPR057678">
    <property type="entry name" value="DUF7918"/>
</dbReference>
<keyword evidence="3" id="KW-1185">Reference proteome</keyword>
<proteinExistence type="predicted"/>
<feature type="domain" description="DUF7918" evidence="1">
    <location>
        <begin position="12"/>
        <end position="66"/>
    </location>
</feature>
<dbReference type="OrthoDB" id="3364132at2759"/>
<evidence type="ECO:0000259" key="1">
    <source>
        <dbReference type="Pfam" id="PF25534"/>
    </source>
</evidence>
<dbReference type="PANTHER" id="PTHR36223">
    <property type="entry name" value="BETA-LACTAMASE-TYPE TRANSPEPTIDASE FOLD DOMAIN CONTAINING PROTEIN"/>
    <property type="match status" value="1"/>
</dbReference>
<reference evidence="2" key="1">
    <citation type="submission" date="2022-10" db="EMBL/GenBank/DDBJ databases">
        <title>Tapping the CABI collections for fungal endophytes: first genome assemblies for Collariella, Neodidymelliopsis, Ascochyta clinopodiicola, Didymella pomorum, Didymosphaeria variabile, Neocosmospora piperis and Neocucurbitaria cava.</title>
        <authorList>
            <person name="Hill R."/>
        </authorList>
    </citation>
    <scope>NUCLEOTIDE SEQUENCE</scope>
    <source>
        <strain evidence="2">IMI 360193</strain>
    </source>
</reference>
<gene>
    <name evidence="2" type="ORF">N0V87_003826</name>
</gene>
<dbReference type="Proteomes" id="UP001140562">
    <property type="component" value="Unassembled WGS sequence"/>
</dbReference>
<evidence type="ECO:0000313" key="2">
    <source>
        <dbReference type="EMBL" id="KAJ4338702.1"/>
    </source>
</evidence>
<sequence length="146" mass="16526">MNEKVSQKCALVRGDVLTHQATLTEPQVMRSSEFHQAEVGKVPIATYTFHYRSRRALKSLGVIPRTPSPSRSPTVEAEEPATQLHLASMTTEQLIAELSQRRGHEEKTVRIKREHADAFDPDDDEDEFEWTGTRPVRTRVFGGVID</sequence>
<dbReference type="AlphaFoldDB" id="A0A9W8X1T2"/>
<name>A0A9W8X1T2_9PLEO</name>
<evidence type="ECO:0000313" key="3">
    <source>
        <dbReference type="Proteomes" id="UP001140562"/>
    </source>
</evidence>
<dbReference type="EMBL" id="JAPEUV010000028">
    <property type="protein sequence ID" value="KAJ4338702.1"/>
    <property type="molecule type" value="Genomic_DNA"/>
</dbReference>
<comment type="caution">
    <text evidence="2">The sequence shown here is derived from an EMBL/GenBank/DDBJ whole genome shotgun (WGS) entry which is preliminary data.</text>
</comment>
<dbReference type="PANTHER" id="PTHR36223:SF1">
    <property type="entry name" value="TRANSCRIPTION ELONGATION FACTOR EAF N-TERMINAL DOMAIN-CONTAINING PROTEIN"/>
    <property type="match status" value="1"/>
</dbReference>